<keyword evidence="11" id="KW-0594">Phospholipid biosynthesis</keyword>
<keyword evidence="4" id="KW-0444">Lipid biosynthesis</keyword>
<evidence type="ECO:0000256" key="7">
    <source>
        <dbReference type="ARBA" id="ARBA00022989"/>
    </source>
</evidence>
<keyword evidence="6" id="KW-0256">Endoplasmic reticulum</keyword>
<evidence type="ECO:0000256" key="16">
    <source>
        <dbReference type="SAM" id="Phobius"/>
    </source>
</evidence>
<evidence type="ECO:0000256" key="3">
    <source>
        <dbReference type="ARBA" id="ARBA00004240"/>
    </source>
</evidence>
<dbReference type="EMBL" id="LJIJ01000009">
    <property type="protein sequence ID" value="ODN06210.1"/>
    <property type="molecule type" value="Genomic_DNA"/>
</dbReference>
<gene>
    <name evidence="17" type="ORF">Ocin01_00458</name>
</gene>
<feature type="non-terminal residue" evidence="17">
    <location>
        <position position="1"/>
    </location>
</feature>
<evidence type="ECO:0000256" key="15">
    <source>
        <dbReference type="ARBA" id="ARBA00041701"/>
    </source>
</evidence>
<dbReference type="Gene3D" id="1.25.10.10">
    <property type="entry name" value="Leucine-rich Repeat Variant"/>
    <property type="match status" value="1"/>
</dbReference>
<comment type="similarity">
    <text evidence="13">Belongs to the SERAC1 family.</text>
</comment>
<dbReference type="PANTHER" id="PTHR48182">
    <property type="entry name" value="PROTEIN SERAC1"/>
    <property type="match status" value="1"/>
</dbReference>
<dbReference type="InterPro" id="IPR011989">
    <property type="entry name" value="ARM-like"/>
</dbReference>
<evidence type="ECO:0000313" key="17">
    <source>
        <dbReference type="EMBL" id="ODN06210.1"/>
    </source>
</evidence>
<keyword evidence="5 16" id="KW-0812">Transmembrane</keyword>
<comment type="subcellular location">
    <subcellularLocation>
        <location evidence="3">Endoplasmic reticulum</location>
    </subcellularLocation>
    <subcellularLocation>
        <location evidence="1">Membrane</location>
        <topology evidence="1">Single-pass membrane protein</topology>
    </subcellularLocation>
    <subcellularLocation>
        <location evidence="2">Mitochondrion</location>
    </subcellularLocation>
</comment>
<keyword evidence="7 16" id="KW-1133">Transmembrane helix</keyword>
<dbReference type="GO" id="GO:0008654">
    <property type="term" value="P:phospholipid biosynthetic process"/>
    <property type="evidence" value="ECO:0007669"/>
    <property type="project" value="UniProtKB-KW"/>
</dbReference>
<keyword evidence="8" id="KW-0443">Lipid metabolism</keyword>
<keyword evidence="10 16" id="KW-0472">Membrane</keyword>
<evidence type="ECO:0000256" key="8">
    <source>
        <dbReference type="ARBA" id="ARBA00023098"/>
    </source>
</evidence>
<dbReference type="Proteomes" id="UP000094527">
    <property type="component" value="Unassembled WGS sequence"/>
</dbReference>
<evidence type="ECO:0000256" key="1">
    <source>
        <dbReference type="ARBA" id="ARBA00004167"/>
    </source>
</evidence>
<keyword evidence="9" id="KW-0496">Mitochondrion</keyword>
<dbReference type="SUPFAM" id="SSF48371">
    <property type="entry name" value="ARM repeat"/>
    <property type="match status" value="1"/>
</dbReference>
<dbReference type="InterPro" id="IPR029058">
    <property type="entry name" value="AB_hydrolase_fold"/>
</dbReference>
<dbReference type="GO" id="GO:0016020">
    <property type="term" value="C:membrane"/>
    <property type="evidence" value="ECO:0007669"/>
    <property type="project" value="UniProtKB-SubCell"/>
</dbReference>
<dbReference type="InterPro" id="IPR016024">
    <property type="entry name" value="ARM-type_fold"/>
</dbReference>
<dbReference type="SUPFAM" id="SSF53474">
    <property type="entry name" value="alpha/beta-Hydrolases"/>
    <property type="match status" value="1"/>
</dbReference>
<organism evidence="17 18">
    <name type="scientific">Orchesella cincta</name>
    <name type="common">Springtail</name>
    <name type="synonym">Podura cincta</name>
    <dbReference type="NCBI Taxonomy" id="48709"/>
    <lineage>
        <taxon>Eukaryota</taxon>
        <taxon>Metazoa</taxon>
        <taxon>Ecdysozoa</taxon>
        <taxon>Arthropoda</taxon>
        <taxon>Hexapoda</taxon>
        <taxon>Collembola</taxon>
        <taxon>Entomobryomorpha</taxon>
        <taxon>Entomobryoidea</taxon>
        <taxon>Orchesellidae</taxon>
        <taxon>Orchesellinae</taxon>
        <taxon>Orchesella</taxon>
    </lineage>
</organism>
<evidence type="ECO:0000256" key="11">
    <source>
        <dbReference type="ARBA" id="ARBA00023209"/>
    </source>
</evidence>
<evidence type="ECO:0000256" key="14">
    <source>
        <dbReference type="ARBA" id="ARBA00040991"/>
    </source>
</evidence>
<dbReference type="GO" id="GO:0005783">
    <property type="term" value="C:endoplasmic reticulum"/>
    <property type="evidence" value="ECO:0007669"/>
    <property type="project" value="UniProtKB-SubCell"/>
</dbReference>
<dbReference type="Gene3D" id="3.40.50.1820">
    <property type="entry name" value="alpha/beta hydrolase"/>
    <property type="match status" value="1"/>
</dbReference>
<dbReference type="OMA" id="LWLCRHG"/>
<dbReference type="GO" id="GO:0005739">
    <property type="term" value="C:mitochondrion"/>
    <property type="evidence" value="ECO:0007669"/>
    <property type="project" value="UniProtKB-SubCell"/>
</dbReference>
<evidence type="ECO:0000256" key="4">
    <source>
        <dbReference type="ARBA" id="ARBA00022516"/>
    </source>
</evidence>
<dbReference type="PANTHER" id="PTHR48182:SF2">
    <property type="entry name" value="PROTEIN SERAC1"/>
    <property type="match status" value="1"/>
</dbReference>
<feature type="non-terminal residue" evidence="17">
    <location>
        <position position="663"/>
    </location>
</feature>
<keyword evidence="12" id="KW-1208">Phospholipid metabolism</keyword>
<reference evidence="17 18" key="1">
    <citation type="journal article" date="2016" name="Genome Biol. Evol.">
        <title>Gene Family Evolution Reflects Adaptation to Soil Environmental Stressors in the Genome of the Collembolan Orchesella cincta.</title>
        <authorList>
            <person name="Faddeeva-Vakhrusheva A."/>
            <person name="Derks M.F."/>
            <person name="Anvar S.Y."/>
            <person name="Agamennone V."/>
            <person name="Suring W."/>
            <person name="Smit S."/>
            <person name="van Straalen N.M."/>
            <person name="Roelofs D."/>
        </authorList>
    </citation>
    <scope>NUCLEOTIDE SEQUENCE [LARGE SCALE GENOMIC DNA]</scope>
    <source>
        <tissue evidence="17">Mixed pool</tissue>
    </source>
</reference>
<evidence type="ECO:0000313" key="18">
    <source>
        <dbReference type="Proteomes" id="UP000094527"/>
    </source>
</evidence>
<sequence>PKSQSKWKRRFKLLGLLTCVGGGGFLLGLNYAQLRKSFMASLGPEYDSEMDQYMYVFDPSDANFFLKKHFYKWLPEGLVSTPGVWKLVQECRMKGTVREMAICKLSSMDNLLNSECHHLSQSMNLKTAVALAHSGADPRLFQAPPQCTLPKDAFKKYYGSIFRKILADLPPSNIHHNLNYLVYTALAIYEPSLEEIDESFLDQFPLFGSEPDAIGMSPTIFEAAFLKTCLQALISHSREPKNVKRFRRAELLDLMLVIAGQYPDNNEIMSLVLKVLANLSCDSSYADDIRKSGCLHLLAVAARSKDVKIILPARRALHNLDRESSKHVLHSGIYQLYPDYRTDESKLEYDIVFVHGILGGAFRTWRQQDKEATLSDNPETQPSQSHFGYIHTRLTESGGFASRLIFKTQLEKLDESNYKSRTQQPDGTWKYSSEEIDLDADHIESEKTQCWPRDWLSKDCPNARIVAVDYDSFVTHWTGFCPVETTKRSIQERAEELLDKLKAAGIGERPIIWVTHSMGAAVSNKDYLKICQNTKGIVFCSVPHIGSYIALADLPRKYIFMPTVEAIELTNREHNLTLLHERFKRLWRAYKFGVLSFGELLETKSLFQVAFQMVPISTADPGMGDFYPVKLNHLNTCKPHCRVYFAPRDLAKPDLHSEDVIYS</sequence>
<comment type="caution">
    <text evidence="17">The sequence shown here is derived from an EMBL/GenBank/DDBJ whole genome shotgun (WGS) entry which is preliminary data.</text>
</comment>
<proteinExistence type="inferred from homology"/>
<accession>A0A1D2NLQ8</accession>
<evidence type="ECO:0000256" key="9">
    <source>
        <dbReference type="ARBA" id="ARBA00023128"/>
    </source>
</evidence>
<protein>
    <recommendedName>
        <fullName evidence="14">Protein SERAC1</fullName>
    </recommendedName>
    <alternativeName>
        <fullName evidence="15">Serine active site-containing protein 1</fullName>
    </alternativeName>
</protein>
<dbReference type="OrthoDB" id="5086500at2759"/>
<dbReference type="AlphaFoldDB" id="A0A1D2NLQ8"/>
<dbReference type="InterPro" id="IPR052374">
    <property type="entry name" value="SERAC1"/>
</dbReference>
<evidence type="ECO:0000256" key="2">
    <source>
        <dbReference type="ARBA" id="ARBA00004173"/>
    </source>
</evidence>
<evidence type="ECO:0000256" key="10">
    <source>
        <dbReference type="ARBA" id="ARBA00023136"/>
    </source>
</evidence>
<name>A0A1D2NLQ8_ORCCI</name>
<evidence type="ECO:0000256" key="5">
    <source>
        <dbReference type="ARBA" id="ARBA00022692"/>
    </source>
</evidence>
<evidence type="ECO:0000256" key="6">
    <source>
        <dbReference type="ARBA" id="ARBA00022824"/>
    </source>
</evidence>
<evidence type="ECO:0000256" key="12">
    <source>
        <dbReference type="ARBA" id="ARBA00023264"/>
    </source>
</evidence>
<feature type="transmembrane region" description="Helical" evidence="16">
    <location>
        <begin position="12"/>
        <end position="32"/>
    </location>
</feature>
<keyword evidence="18" id="KW-1185">Reference proteome</keyword>
<dbReference type="STRING" id="48709.A0A1D2NLQ8"/>
<evidence type="ECO:0000256" key="13">
    <source>
        <dbReference type="ARBA" id="ARBA00038024"/>
    </source>
</evidence>